<proteinExistence type="predicted"/>
<protein>
    <submittedName>
        <fullName evidence="5">AraC family transcriptional regulator</fullName>
    </submittedName>
</protein>
<dbReference type="RefSeq" id="WP_308442820.1">
    <property type="nucleotide sequence ID" value="NZ_BAAAGQ010000026.1"/>
</dbReference>
<keyword evidence="3" id="KW-0804">Transcription</keyword>
<dbReference type="InterPro" id="IPR020449">
    <property type="entry name" value="Tscrpt_reg_AraC-type_HTH"/>
</dbReference>
<evidence type="ECO:0000313" key="5">
    <source>
        <dbReference type="EMBL" id="GID49222.1"/>
    </source>
</evidence>
<dbReference type="EMBL" id="BOMF01000123">
    <property type="protein sequence ID" value="GID49222.1"/>
    <property type="molecule type" value="Genomic_DNA"/>
</dbReference>
<dbReference type="PRINTS" id="PR00032">
    <property type="entry name" value="HTHARAC"/>
</dbReference>
<accession>A0ABQ3WSF7</accession>
<dbReference type="PANTHER" id="PTHR46796">
    <property type="entry name" value="HTH-TYPE TRANSCRIPTIONAL ACTIVATOR RHAS-RELATED"/>
    <property type="match status" value="1"/>
</dbReference>
<dbReference type="SMART" id="SM00342">
    <property type="entry name" value="HTH_ARAC"/>
    <property type="match status" value="1"/>
</dbReference>
<sequence length="259" mass="28654">MMWERYQEPLSLNDMADSAQLSRFHFARVFRGVTGTSPRRFLSAIRLSSAKRLLINTTLSVTDIAFMVGYNSLGTFTTRFHSSVGLTPTEFRAYARGESFPLLPPRPNASRQLGAVHGKMFVPRSGTAYRIYVGVFSSALVEGMPVSCDVLDSPADGCRVHDYQLDAVPVGDWHIRSVAVALHRSGADPRPWTRLGLVGDPRPVTLRAGDDVEIDFEMRDLDVTDLPILLALPDLDYGDLPDLTSIRSTARSRDLRLSG</sequence>
<dbReference type="Pfam" id="PF12833">
    <property type="entry name" value="HTH_18"/>
    <property type="match status" value="1"/>
</dbReference>
<evidence type="ECO:0000256" key="1">
    <source>
        <dbReference type="ARBA" id="ARBA00023015"/>
    </source>
</evidence>
<dbReference type="PROSITE" id="PS01124">
    <property type="entry name" value="HTH_ARAC_FAMILY_2"/>
    <property type="match status" value="1"/>
</dbReference>
<dbReference type="InterPro" id="IPR050204">
    <property type="entry name" value="AraC_XylS_family_regulators"/>
</dbReference>
<gene>
    <name evidence="5" type="ORF">Aca07nite_64970</name>
</gene>
<name>A0ABQ3WSF7_9ACTN</name>
<dbReference type="InterPro" id="IPR009057">
    <property type="entry name" value="Homeodomain-like_sf"/>
</dbReference>
<evidence type="ECO:0000256" key="2">
    <source>
        <dbReference type="ARBA" id="ARBA00023125"/>
    </source>
</evidence>
<dbReference type="Gene3D" id="1.10.10.60">
    <property type="entry name" value="Homeodomain-like"/>
    <property type="match status" value="2"/>
</dbReference>
<feature type="domain" description="HTH araC/xylS-type" evidence="4">
    <location>
        <begin position="1"/>
        <end position="94"/>
    </location>
</feature>
<evidence type="ECO:0000256" key="3">
    <source>
        <dbReference type="ARBA" id="ARBA00023163"/>
    </source>
</evidence>
<comment type="caution">
    <text evidence="5">The sequence shown here is derived from an EMBL/GenBank/DDBJ whole genome shotgun (WGS) entry which is preliminary data.</text>
</comment>
<dbReference type="SUPFAM" id="SSF46689">
    <property type="entry name" value="Homeodomain-like"/>
    <property type="match status" value="2"/>
</dbReference>
<organism evidence="5">
    <name type="scientific">Actinoplanes campanulatus</name>
    <dbReference type="NCBI Taxonomy" id="113559"/>
    <lineage>
        <taxon>Bacteria</taxon>
        <taxon>Bacillati</taxon>
        <taxon>Actinomycetota</taxon>
        <taxon>Actinomycetes</taxon>
        <taxon>Micromonosporales</taxon>
        <taxon>Micromonosporaceae</taxon>
        <taxon>Actinoplanes</taxon>
    </lineage>
</organism>
<keyword evidence="1" id="KW-0805">Transcription regulation</keyword>
<keyword evidence="2" id="KW-0238">DNA-binding</keyword>
<dbReference type="InterPro" id="IPR018060">
    <property type="entry name" value="HTH_AraC"/>
</dbReference>
<evidence type="ECO:0000259" key="4">
    <source>
        <dbReference type="PROSITE" id="PS01124"/>
    </source>
</evidence>
<reference evidence="5" key="1">
    <citation type="submission" date="2021-01" db="EMBL/GenBank/DDBJ databases">
        <title>Whole genome shotgun sequence of Actinoplanes capillaceus NBRC 16408.</title>
        <authorList>
            <person name="Komaki H."/>
            <person name="Tamura T."/>
        </authorList>
    </citation>
    <scope>NUCLEOTIDE SEQUENCE [LARGE SCALE GENOMIC DNA]</scope>
    <source>
        <strain evidence="5">NBRC 16408</strain>
    </source>
</reference>